<accession>A0AAW9T8S1</accession>
<name>A0AAW9T8S1_9BACT</name>
<proteinExistence type="predicted"/>
<reference evidence="2" key="1">
    <citation type="submission" date="2019-09" db="EMBL/GenBank/DDBJ databases">
        <title>Distinct polysaccharide growth profiles of human intestinal Prevotella copri isolates.</title>
        <authorList>
            <person name="Fehlner-Peach H."/>
            <person name="Magnabosco C."/>
            <person name="Raghavan V."/>
            <person name="Scher J.U."/>
            <person name="Tett A."/>
            <person name="Cox L.M."/>
            <person name="Gottsegen C."/>
            <person name="Watters A."/>
            <person name="Wiltshire- Gordon J.D."/>
            <person name="Segata N."/>
            <person name="Bonneau R."/>
            <person name="Littman D.R."/>
        </authorList>
    </citation>
    <scope>NUCLEOTIDE SEQUENCE [LARGE SCALE GENOMIC DNA]</scope>
    <source>
        <strain evidence="2">iAP146</strain>
    </source>
</reference>
<dbReference type="EMBL" id="VZCR01000047">
    <property type="protein sequence ID" value="MQN32020.1"/>
    <property type="molecule type" value="Genomic_DNA"/>
</dbReference>
<protein>
    <submittedName>
        <fullName evidence="1">Uncharacterized protein</fullName>
    </submittedName>
</protein>
<dbReference type="Proteomes" id="UP000420707">
    <property type="component" value="Unassembled WGS sequence"/>
</dbReference>
<gene>
    <name evidence="1" type="ORF">F7D90_08660</name>
</gene>
<comment type="caution">
    <text evidence="1">The sequence shown here is derived from an EMBL/GenBank/DDBJ whole genome shotgun (WGS) entry which is preliminary data.</text>
</comment>
<evidence type="ECO:0000313" key="2">
    <source>
        <dbReference type="Proteomes" id="UP000420707"/>
    </source>
</evidence>
<dbReference type="AlphaFoldDB" id="A0AAW9T8S1"/>
<sequence>MNSCIFIDFVDANHYRKLKEEYSDKIIGTWDRMSDVVSVLSYAAKNVVILLPPTITKNAVELWLLAFQKRLKEENVWFVLNVGISGISESSTSSDVVFDKDGYMARIRYVVSYQKIVC</sequence>
<evidence type="ECO:0000313" key="1">
    <source>
        <dbReference type="EMBL" id="MQN32020.1"/>
    </source>
</evidence>
<dbReference type="RefSeq" id="WP_153086463.1">
    <property type="nucleotide sequence ID" value="NZ_CP137557.1"/>
</dbReference>
<organism evidence="1 2">
    <name type="scientific">Segatella copri</name>
    <dbReference type="NCBI Taxonomy" id="165179"/>
    <lineage>
        <taxon>Bacteria</taxon>
        <taxon>Pseudomonadati</taxon>
        <taxon>Bacteroidota</taxon>
        <taxon>Bacteroidia</taxon>
        <taxon>Bacteroidales</taxon>
        <taxon>Prevotellaceae</taxon>
        <taxon>Segatella</taxon>
    </lineage>
</organism>